<accession>F4C447</accession>
<organism evidence="1">
    <name type="scientific">Sphingobacterium sp. (strain 21)</name>
    <dbReference type="NCBI Taxonomy" id="743722"/>
    <lineage>
        <taxon>Bacteria</taxon>
        <taxon>Pseudomonadati</taxon>
        <taxon>Bacteroidota</taxon>
        <taxon>Sphingobacteriia</taxon>
        <taxon>Sphingobacteriales</taxon>
        <taxon>Sphingobacteriaceae</taxon>
        <taxon>Sphingobacterium</taxon>
    </lineage>
</organism>
<dbReference type="Gene3D" id="1.10.3210.10">
    <property type="entry name" value="Hypothetical protein af1432"/>
    <property type="match status" value="1"/>
</dbReference>
<dbReference type="PATRIC" id="fig|743722.3.peg.3737"/>
<dbReference type="EMBL" id="CP002584">
    <property type="protein sequence ID" value="ADZ80037.1"/>
    <property type="molecule type" value="Genomic_DNA"/>
</dbReference>
<dbReference type="HOGENOM" id="CLU_089999_1_0_10"/>
<dbReference type="eggNOG" id="COG1896">
    <property type="taxonomic scope" value="Bacteria"/>
</dbReference>
<dbReference type="STRING" id="743722.Sph21_3499"/>
<dbReference type="KEGG" id="shg:Sph21_3499"/>
<dbReference type="CDD" id="cd00077">
    <property type="entry name" value="HDc"/>
    <property type="match status" value="1"/>
</dbReference>
<dbReference type="InterPro" id="IPR003607">
    <property type="entry name" value="HD/PDEase_dom"/>
</dbReference>
<protein>
    <recommendedName>
        <fullName evidence="2">Metal dependent phosphohydrolase</fullName>
    </recommendedName>
</protein>
<dbReference type="SUPFAM" id="SSF109604">
    <property type="entry name" value="HD-domain/PDEase-like"/>
    <property type="match status" value="1"/>
</dbReference>
<dbReference type="AlphaFoldDB" id="F4C447"/>
<evidence type="ECO:0008006" key="2">
    <source>
        <dbReference type="Google" id="ProtNLM"/>
    </source>
</evidence>
<proteinExistence type="predicted"/>
<reference evidence="1" key="1">
    <citation type="submission" date="2011-03" db="EMBL/GenBank/DDBJ databases">
        <title>Complete sequence of Sphingobacterium sp. 21.</title>
        <authorList>
            <consortium name="US DOE Joint Genome Institute"/>
            <person name="Lucas S."/>
            <person name="Copeland A."/>
            <person name="Lapidus A."/>
            <person name="Cheng J.-F."/>
            <person name="Goodwin L."/>
            <person name="Pitluck S."/>
            <person name="Davenport K."/>
            <person name="Detter J.C."/>
            <person name="Han C."/>
            <person name="Tapia R."/>
            <person name="Land M."/>
            <person name="Hauser L."/>
            <person name="Kyrpides N."/>
            <person name="Ivanova N."/>
            <person name="Ovchinnikova G."/>
            <person name="Pagani I."/>
            <person name="Siebers A.K."/>
            <person name="Allgaier M."/>
            <person name="Thelen M.P."/>
            <person name="Hugenholtz P."/>
            <person name="Woyke T."/>
        </authorList>
    </citation>
    <scope>NUCLEOTIDE SEQUENCE</scope>
    <source>
        <strain evidence="1">21</strain>
    </source>
</reference>
<sequence>MTVSEPLHWRFLNPQIMQAVIDSQLTVGDLGPNTSLPIIRTYTGKFINVQSPKLDDIVIDDIAHGLSHTCRFGGHTIEFYSVAQHCVEMADFVIRTYPDDKVLQLAALLHDASEAYLGDMPSPIKAILPDYKRLENILMRAIAFKFGFSFPLDTTIKQVDEMALSHEWHNKVLKNDLNYRSWSSYEASTNFIEKYNQITNA</sequence>
<name>F4C447_SPHS2</name>
<gene>
    <name evidence="1" type="ordered locus">Sph21_3499</name>
</gene>
<evidence type="ECO:0000313" key="1">
    <source>
        <dbReference type="EMBL" id="ADZ80037.1"/>
    </source>
</evidence>